<proteinExistence type="predicted"/>
<protein>
    <submittedName>
        <fullName evidence="2">Uncharacterized protein</fullName>
    </submittedName>
</protein>
<dbReference type="Proteomes" id="UP000026915">
    <property type="component" value="Chromosome 1"/>
</dbReference>
<name>A0A061DMR8_THECC</name>
<dbReference type="Gramene" id="EOX94104">
    <property type="protein sequence ID" value="EOX94104"/>
    <property type="gene ID" value="TCM_003268"/>
</dbReference>
<dbReference type="EMBL" id="CM001879">
    <property type="protein sequence ID" value="EOX94104.1"/>
    <property type="molecule type" value="Genomic_DNA"/>
</dbReference>
<dbReference type="HOGENOM" id="CLU_172161_0_0_1"/>
<feature type="compositionally biased region" description="Acidic residues" evidence="1">
    <location>
        <begin position="63"/>
        <end position="85"/>
    </location>
</feature>
<organism evidence="2 3">
    <name type="scientific">Theobroma cacao</name>
    <name type="common">Cacao</name>
    <name type="synonym">Cocoa</name>
    <dbReference type="NCBI Taxonomy" id="3641"/>
    <lineage>
        <taxon>Eukaryota</taxon>
        <taxon>Viridiplantae</taxon>
        <taxon>Streptophyta</taxon>
        <taxon>Embryophyta</taxon>
        <taxon>Tracheophyta</taxon>
        <taxon>Spermatophyta</taxon>
        <taxon>Magnoliopsida</taxon>
        <taxon>eudicotyledons</taxon>
        <taxon>Gunneridae</taxon>
        <taxon>Pentapetalae</taxon>
        <taxon>rosids</taxon>
        <taxon>malvids</taxon>
        <taxon>Malvales</taxon>
        <taxon>Malvaceae</taxon>
        <taxon>Byttnerioideae</taxon>
        <taxon>Theobroma</taxon>
    </lineage>
</organism>
<gene>
    <name evidence="2" type="ORF">TCM_003268</name>
</gene>
<sequence>MLEKSEEKMKEAIARCGYHPRKVSTVRNFPLGCGRGAASVSREECIRIHQAWIKDNMGKPQEIEEDPEEDPSMCSDQGDDDPYDV</sequence>
<keyword evidence="3" id="KW-1185">Reference proteome</keyword>
<accession>A0A061DMR8</accession>
<feature type="region of interest" description="Disordered" evidence="1">
    <location>
        <begin position="56"/>
        <end position="85"/>
    </location>
</feature>
<reference evidence="2 3" key="1">
    <citation type="journal article" date="2013" name="Genome Biol.">
        <title>The genome sequence of the most widely cultivated cacao type and its use to identify candidate genes regulating pod color.</title>
        <authorList>
            <person name="Motamayor J.C."/>
            <person name="Mockaitis K."/>
            <person name="Schmutz J."/>
            <person name="Haiminen N."/>
            <person name="Iii D.L."/>
            <person name="Cornejo O."/>
            <person name="Findley S.D."/>
            <person name="Zheng P."/>
            <person name="Utro F."/>
            <person name="Royaert S."/>
            <person name="Saski C."/>
            <person name="Jenkins J."/>
            <person name="Podicheti R."/>
            <person name="Zhao M."/>
            <person name="Scheffler B.E."/>
            <person name="Stack J.C."/>
            <person name="Feltus F.A."/>
            <person name="Mustiga G.M."/>
            <person name="Amores F."/>
            <person name="Phillips W."/>
            <person name="Marelli J.P."/>
            <person name="May G.D."/>
            <person name="Shapiro H."/>
            <person name="Ma J."/>
            <person name="Bustamante C.D."/>
            <person name="Schnell R.J."/>
            <person name="Main D."/>
            <person name="Gilbert D."/>
            <person name="Parida L."/>
            <person name="Kuhn D.N."/>
        </authorList>
    </citation>
    <scope>NUCLEOTIDE SEQUENCE [LARGE SCALE GENOMIC DNA]</scope>
    <source>
        <strain evidence="3">cv. Matina 1-6</strain>
    </source>
</reference>
<evidence type="ECO:0000313" key="3">
    <source>
        <dbReference type="Proteomes" id="UP000026915"/>
    </source>
</evidence>
<dbReference type="AlphaFoldDB" id="A0A061DMR8"/>
<evidence type="ECO:0000256" key="1">
    <source>
        <dbReference type="SAM" id="MobiDB-lite"/>
    </source>
</evidence>
<evidence type="ECO:0000313" key="2">
    <source>
        <dbReference type="EMBL" id="EOX94104.1"/>
    </source>
</evidence>